<evidence type="ECO:0000313" key="3">
    <source>
        <dbReference type="Proteomes" id="UP000196158"/>
    </source>
</evidence>
<dbReference type="Pfam" id="PF01423">
    <property type="entry name" value="LSM"/>
    <property type="match status" value="1"/>
</dbReference>
<dbReference type="InterPro" id="IPR010920">
    <property type="entry name" value="LSM_dom_sf"/>
</dbReference>
<dbReference type="STRING" id="1789683.A0A1X7R1K6"/>
<dbReference type="SUPFAM" id="SSF50182">
    <property type="entry name" value="Sm-like ribonucleoproteins"/>
    <property type="match status" value="1"/>
</dbReference>
<proteinExistence type="predicted"/>
<organism evidence="2 3">
    <name type="scientific">Maudiozyma saulgeensis</name>
    <dbReference type="NCBI Taxonomy" id="1789683"/>
    <lineage>
        <taxon>Eukaryota</taxon>
        <taxon>Fungi</taxon>
        <taxon>Dikarya</taxon>
        <taxon>Ascomycota</taxon>
        <taxon>Saccharomycotina</taxon>
        <taxon>Saccharomycetes</taxon>
        <taxon>Saccharomycetales</taxon>
        <taxon>Saccharomycetaceae</taxon>
        <taxon>Maudiozyma</taxon>
    </lineage>
</organism>
<keyword evidence="3" id="KW-1185">Reference proteome</keyword>
<evidence type="ECO:0000313" key="2">
    <source>
        <dbReference type="EMBL" id="SMN19394.1"/>
    </source>
</evidence>
<feature type="domain" description="Sm" evidence="1">
    <location>
        <begin position="4"/>
        <end position="68"/>
    </location>
</feature>
<sequence length="88" mass="9852">MDALTLKDIVGATLYITISEVRSLKGTLVAVDAQANLLLDEVDEYCPDNVRKLGLVSVPFATISDIQIHKNYVNKIEDYKRQCQKNIV</sequence>
<dbReference type="Proteomes" id="UP000196158">
    <property type="component" value="Unassembled WGS sequence"/>
</dbReference>
<gene>
    <name evidence="2" type="ORF">KASA_0P06006G</name>
</gene>
<name>A0A1X7R1K6_9SACH</name>
<dbReference type="GO" id="GO:0031417">
    <property type="term" value="C:NatC complex"/>
    <property type="evidence" value="ECO:0007669"/>
    <property type="project" value="InterPro"/>
</dbReference>
<dbReference type="SMART" id="SM00651">
    <property type="entry name" value="Sm"/>
    <property type="match status" value="1"/>
</dbReference>
<dbReference type="EMBL" id="FXLY01000003">
    <property type="protein sequence ID" value="SMN19394.1"/>
    <property type="molecule type" value="Genomic_DNA"/>
</dbReference>
<evidence type="ECO:0000259" key="1">
    <source>
        <dbReference type="SMART" id="SM00651"/>
    </source>
</evidence>
<dbReference type="OrthoDB" id="368909at2759"/>
<dbReference type="AlphaFoldDB" id="A0A1X7R1K6"/>
<protein>
    <submittedName>
        <fullName evidence="2">Similar to Saccharomyces cerevisiae YCR020C-A MAK31 Non-catalytic subunit of N-terminal acetyltransferase of the NatC type</fullName>
    </submittedName>
</protein>
<dbReference type="CDD" id="cd06168">
    <property type="entry name" value="LSMD1"/>
    <property type="match status" value="1"/>
</dbReference>
<dbReference type="InterPro" id="IPR034110">
    <property type="entry name" value="LSMD1_Sm"/>
</dbReference>
<dbReference type="InterPro" id="IPR001163">
    <property type="entry name" value="Sm_dom_euk/arc"/>
</dbReference>
<keyword evidence="2" id="KW-0808">Transferase</keyword>
<reference evidence="2 3" key="1">
    <citation type="submission" date="2017-04" db="EMBL/GenBank/DDBJ databases">
        <authorList>
            <person name="Afonso C.L."/>
            <person name="Miller P.J."/>
            <person name="Scott M.A."/>
            <person name="Spackman E."/>
            <person name="Goraichik I."/>
            <person name="Dimitrov K.M."/>
            <person name="Suarez D.L."/>
            <person name="Swayne D.E."/>
        </authorList>
    </citation>
    <scope>NUCLEOTIDE SEQUENCE [LARGE SCALE GENOMIC DNA]</scope>
</reference>
<accession>A0A1X7R1K6</accession>
<dbReference type="Gene3D" id="2.30.30.100">
    <property type="match status" value="1"/>
</dbReference>
<dbReference type="GO" id="GO:0016740">
    <property type="term" value="F:transferase activity"/>
    <property type="evidence" value="ECO:0007669"/>
    <property type="project" value="UniProtKB-KW"/>
</dbReference>